<comment type="caution">
    <text evidence="2">The sequence shown here is derived from an EMBL/GenBank/DDBJ whole genome shotgun (WGS) entry which is preliminary data.</text>
</comment>
<sequence length="52" mass="5974">MSTEKSKHPERSKESREWVEKARALSEVNPELYDDLGGDDEEGCVNPEEFGY</sequence>
<feature type="compositionally biased region" description="Acidic residues" evidence="1">
    <location>
        <begin position="32"/>
        <end position="43"/>
    </location>
</feature>
<dbReference type="EMBL" id="RKLV01000001">
    <property type="protein sequence ID" value="MCX2817762.1"/>
    <property type="molecule type" value="Genomic_DNA"/>
</dbReference>
<reference evidence="2" key="1">
    <citation type="submission" date="2022-09" db="EMBL/GenBank/DDBJ databases">
        <title>Haloadaptaus new haloarchaeum isolated from saline soil.</title>
        <authorList>
            <person name="Duran-Viseras A."/>
            <person name="Sanchez-Porro C."/>
            <person name="Ventosa A."/>
        </authorList>
    </citation>
    <scope>NUCLEOTIDE SEQUENCE</scope>
    <source>
        <strain evidence="2">F3-133</strain>
    </source>
</reference>
<evidence type="ECO:0000256" key="1">
    <source>
        <dbReference type="SAM" id="MobiDB-lite"/>
    </source>
</evidence>
<protein>
    <submittedName>
        <fullName evidence="2">Uncharacterized protein</fullName>
    </submittedName>
</protein>
<evidence type="ECO:0000313" key="3">
    <source>
        <dbReference type="Proteomes" id="UP001149411"/>
    </source>
</evidence>
<organism evidence="2 3">
    <name type="scientific">Halorutilus salinus</name>
    <dbReference type="NCBI Taxonomy" id="2487751"/>
    <lineage>
        <taxon>Archaea</taxon>
        <taxon>Methanobacteriati</taxon>
        <taxon>Methanobacteriota</taxon>
        <taxon>Stenosarchaea group</taxon>
        <taxon>Halobacteria</taxon>
        <taxon>Halorutilales</taxon>
        <taxon>Halorutilaceae</taxon>
        <taxon>Halorutilus</taxon>
    </lineage>
</organism>
<evidence type="ECO:0000313" key="2">
    <source>
        <dbReference type="EMBL" id="MCX2817762.1"/>
    </source>
</evidence>
<gene>
    <name evidence="2" type="ORF">EGH25_00080</name>
</gene>
<keyword evidence="3" id="KW-1185">Reference proteome</keyword>
<accession>A0A9Q4GFP3</accession>
<proteinExistence type="predicted"/>
<feature type="region of interest" description="Disordered" evidence="1">
    <location>
        <begin position="29"/>
        <end position="52"/>
    </location>
</feature>
<dbReference type="Proteomes" id="UP001149411">
    <property type="component" value="Unassembled WGS sequence"/>
</dbReference>
<name>A0A9Q4GFP3_9EURY</name>
<dbReference type="AlphaFoldDB" id="A0A9Q4GFP3"/>
<dbReference type="RefSeq" id="WP_266085230.1">
    <property type="nucleotide sequence ID" value="NZ_RKLV01000001.1"/>
</dbReference>